<comment type="similarity">
    <text evidence="6 7">Belongs to the imidazoleglycerol-phosphate dehydratase family.</text>
</comment>
<dbReference type="Pfam" id="PF00475">
    <property type="entry name" value="IGPD"/>
    <property type="match status" value="1"/>
</dbReference>
<dbReference type="UniPathway" id="UPA00031">
    <property type="reaction ID" value="UER00011"/>
</dbReference>
<dbReference type="Proteomes" id="UP000323521">
    <property type="component" value="Chromosome"/>
</dbReference>
<evidence type="ECO:0000256" key="7">
    <source>
        <dbReference type="RuleBase" id="RU000599"/>
    </source>
</evidence>
<dbReference type="PANTHER" id="PTHR23133:SF2">
    <property type="entry name" value="IMIDAZOLEGLYCEROL-PHOSPHATE DEHYDRATASE"/>
    <property type="match status" value="1"/>
</dbReference>
<dbReference type="HAMAP" id="MF_00076">
    <property type="entry name" value="HisB"/>
    <property type="match status" value="1"/>
</dbReference>
<comment type="catalytic activity">
    <reaction evidence="6 7">
        <text>D-erythro-1-(imidazol-4-yl)glycerol 3-phosphate = 3-(imidazol-4-yl)-2-oxopropyl phosphate + H2O</text>
        <dbReference type="Rhea" id="RHEA:11040"/>
        <dbReference type="ChEBI" id="CHEBI:15377"/>
        <dbReference type="ChEBI" id="CHEBI:57766"/>
        <dbReference type="ChEBI" id="CHEBI:58278"/>
        <dbReference type="EC" id="4.2.1.19"/>
    </reaction>
</comment>
<dbReference type="PROSITE" id="PS00955">
    <property type="entry name" value="IGP_DEHYDRATASE_2"/>
    <property type="match status" value="1"/>
</dbReference>
<dbReference type="OrthoDB" id="9790411at2"/>
<evidence type="ECO:0000313" key="9">
    <source>
        <dbReference type="Proteomes" id="UP000323521"/>
    </source>
</evidence>
<dbReference type="KEGG" id="fwa:DCMF_00095"/>
<dbReference type="GO" id="GO:0000105">
    <property type="term" value="P:L-histidine biosynthetic process"/>
    <property type="evidence" value="ECO:0007669"/>
    <property type="project" value="UniProtKB-UniRule"/>
</dbReference>
<keyword evidence="6" id="KW-0963">Cytoplasm</keyword>
<comment type="subcellular location">
    <subcellularLocation>
        <location evidence="6 7">Cytoplasm</location>
    </subcellularLocation>
</comment>
<dbReference type="FunFam" id="3.30.230.40:FF:000001">
    <property type="entry name" value="Imidazoleglycerol-phosphate dehydratase HisB"/>
    <property type="match status" value="1"/>
</dbReference>
<dbReference type="AlphaFoldDB" id="A0A3G1KMQ5"/>
<dbReference type="PANTHER" id="PTHR23133">
    <property type="entry name" value="IMIDAZOLEGLYCEROL-PHOSPHATE DEHYDRATASE HIS7"/>
    <property type="match status" value="1"/>
</dbReference>
<evidence type="ECO:0000256" key="1">
    <source>
        <dbReference type="ARBA" id="ARBA00005047"/>
    </source>
</evidence>
<dbReference type="Gene3D" id="3.30.230.40">
    <property type="entry name" value="Imidazole glycerol phosphate dehydratase, domain 1"/>
    <property type="match status" value="2"/>
</dbReference>
<dbReference type="EMBL" id="CP017634">
    <property type="protein sequence ID" value="ATW23405.1"/>
    <property type="molecule type" value="Genomic_DNA"/>
</dbReference>
<evidence type="ECO:0000256" key="4">
    <source>
        <dbReference type="ARBA" id="ARBA00023102"/>
    </source>
</evidence>
<sequence length="194" mass="21048">MRKSVMERSTAETKIELALHLDGQGKYEGSCGIGFFDHMLALFCTHSLFDLKLAMTGDLVVDGHHSIEDLGLVLGQALDQSLGNKAGICRYGTFFVPMDEALVMASLDLSGRPYFLYHVAVASQRVGDFETELVPEFLRAFTSSGGITLHLHKISGTNSHHILEAVFKALARALRQAVSPDGRETGIPSSKGVL</sequence>
<keyword evidence="4 6" id="KW-0368">Histidine biosynthesis</keyword>
<dbReference type="InterPro" id="IPR038494">
    <property type="entry name" value="IGPD_sf"/>
</dbReference>
<dbReference type="InterPro" id="IPR020568">
    <property type="entry name" value="Ribosomal_Su5_D2-typ_SF"/>
</dbReference>
<dbReference type="SUPFAM" id="SSF54211">
    <property type="entry name" value="Ribosomal protein S5 domain 2-like"/>
    <property type="match status" value="2"/>
</dbReference>
<dbReference type="CDD" id="cd07914">
    <property type="entry name" value="IGPD"/>
    <property type="match status" value="1"/>
</dbReference>
<evidence type="ECO:0000256" key="6">
    <source>
        <dbReference type="HAMAP-Rule" id="MF_00076"/>
    </source>
</evidence>
<dbReference type="NCBIfam" id="NF002114">
    <property type="entry name" value="PRK00951.2-4"/>
    <property type="match status" value="1"/>
</dbReference>
<dbReference type="GO" id="GO:0004424">
    <property type="term" value="F:imidazoleglycerol-phosphate dehydratase activity"/>
    <property type="evidence" value="ECO:0007669"/>
    <property type="project" value="UniProtKB-UniRule"/>
</dbReference>
<dbReference type="GO" id="GO:0005737">
    <property type="term" value="C:cytoplasm"/>
    <property type="evidence" value="ECO:0007669"/>
    <property type="project" value="UniProtKB-SubCell"/>
</dbReference>
<dbReference type="InterPro" id="IPR020565">
    <property type="entry name" value="ImidazoleglycerP_deHydtase_CS"/>
</dbReference>
<dbReference type="NCBIfam" id="NF002111">
    <property type="entry name" value="PRK00951.2-1"/>
    <property type="match status" value="1"/>
</dbReference>
<evidence type="ECO:0000313" key="8">
    <source>
        <dbReference type="EMBL" id="ATW23405.1"/>
    </source>
</evidence>
<dbReference type="FunFam" id="3.30.230.40:FF:000003">
    <property type="entry name" value="Imidazoleglycerol-phosphate dehydratase HisB"/>
    <property type="match status" value="1"/>
</dbReference>
<keyword evidence="9" id="KW-1185">Reference proteome</keyword>
<keyword evidence="5 6" id="KW-0456">Lyase</keyword>
<reference evidence="8 9" key="1">
    <citation type="submission" date="2016-10" db="EMBL/GenBank/DDBJ databases">
        <title>Complete Genome Sequence of Peptococcaceae strain DCMF.</title>
        <authorList>
            <person name="Edwards R.J."/>
            <person name="Holland S.I."/>
            <person name="Deshpande N.P."/>
            <person name="Wong Y.K."/>
            <person name="Ertan H."/>
            <person name="Manefield M."/>
            <person name="Russell T.L."/>
            <person name="Lee M.J."/>
        </authorList>
    </citation>
    <scope>NUCLEOTIDE SEQUENCE [LARGE SCALE GENOMIC DNA]</scope>
    <source>
        <strain evidence="8 9">DCMF</strain>
    </source>
</reference>
<organism evidence="8 9">
    <name type="scientific">Formimonas warabiya</name>
    <dbReference type="NCBI Taxonomy" id="1761012"/>
    <lineage>
        <taxon>Bacteria</taxon>
        <taxon>Bacillati</taxon>
        <taxon>Bacillota</taxon>
        <taxon>Clostridia</taxon>
        <taxon>Eubacteriales</taxon>
        <taxon>Peptococcaceae</taxon>
        <taxon>Candidatus Formimonas</taxon>
    </lineage>
</organism>
<accession>A0A3G1KMQ5</accession>
<gene>
    <name evidence="6 8" type="primary">hisB</name>
    <name evidence="8" type="ORF">DCMF_00095</name>
</gene>
<keyword evidence="3 6" id="KW-0028">Amino-acid biosynthesis</keyword>
<protein>
    <recommendedName>
        <fullName evidence="2 6">Imidazoleglycerol-phosphate dehydratase</fullName>
        <shortName evidence="6">IGPD</shortName>
        <ecNumber evidence="6 7">4.2.1.19</ecNumber>
    </recommendedName>
</protein>
<evidence type="ECO:0000256" key="5">
    <source>
        <dbReference type="ARBA" id="ARBA00023239"/>
    </source>
</evidence>
<name>A0A3G1KMQ5_FORW1</name>
<dbReference type="EC" id="4.2.1.19" evidence="6 7"/>
<comment type="pathway">
    <text evidence="1 6 7">Amino-acid biosynthesis; L-histidine biosynthesis; L-histidine from 5-phospho-alpha-D-ribose 1-diphosphate: step 6/9.</text>
</comment>
<evidence type="ECO:0000256" key="3">
    <source>
        <dbReference type="ARBA" id="ARBA00022605"/>
    </source>
</evidence>
<dbReference type="PROSITE" id="PS00954">
    <property type="entry name" value="IGP_DEHYDRATASE_1"/>
    <property type="match status" value="1"/>
</dbReference>
<dbReference type="RefSeq" id="WP_148132543.1">
    <property type="nucleotide sequence ID" value="NZ_CP017634.1"/>
</dbReference>
<dbReference type="InterPro" id="IPR000807">
    <property type="entry name" value="ImidazoleglycerolP_deHydtase"/>
</dbReference>
<evidence type="ECO:0000256" key="2">
    <source>
        <dbReference type="ARBA" id="ARBA00016664"/>
    </source>
</evidence>
<proteinExistence type="inferred from homology"/>